<name>A0A0U1Q2C8_9BURK</name>
<evidence type="ECO:0000256" key="10">
    <source>
        <dbReference type="ARBA" id="ARBA00035120"/>
    </source>
</evidence>
<dbReference type="GO" id="GO:0005886">
    <property type="term" value="C:plasma membrane"/>
    <property type="evidence" value="ECO:0007669"/>
    <property type="project" value="UniProtKB-SubCell"/>
</dbReference>
<dbReference type="GO" id="GO:0046872">
    <property type="term" value="F:metal ion binding"/>
    <property type="evidence" value="ECO:0007669"/>
    <property type="project" value="UniProtKB-KW"/>
</dbReference>
<keyword evidence="8 12" id="KW-0472">Membrane</keyword>
<comment type="similarity">
    <text evidence="10 12">Belongs to the fluoride channel Fluc/FEX (TC 1.A.43) family.</text>
</comment>
<evidence type="ECO:0000313" key="13">
    <source>
        <dbReference type="EMBL" id="KKW68908.1"/>
    </source>
</evidence>
<keyword evidence="3" id="KW-0997">Cell inner membrane</keyword>
<keyword evidence="4 12" id="KW-0812">Transmembrane</keyword>
<evidence type="ECO:0000256" key="4">
    <source>
        <dbReference type="ARBA" id="ARBA00022692"/>
    </source>
</evidence>
<keyword evidence="12" id="KW-0813">Transport</keyword>
<dbReference type="Pfam" id="PF02537">
    <property type="entry name" value="CRCB"/>
    <property type="match status" value="1"/>
</dbReference>
<feature type="transmembrane region" description="Helical" evidence="12">
    <location>
        <begin position="76"/>
        <end position="94"/>
    </location>
</feature>
<comment type="catalytic activity">
    <reaction evidence="11">
        <text>fluoride(in) = fluoride(out)</text>
        <dbReference type="Rhea" id="RHEA:76159"/>
        <dbReference type="ChEBI" id="CHEBI:17051"/>
    </reaction>
    <physiologicalReaction direction="left-to-right" evidence="11">
        <dbReference type="Rhea" id="RHEA:76160"/>
    </physiologicalReaction>
</comment>
<evidence type="ECO:0000256" key="1">
    <source>
        <dbReference type="ARBA" id="ARBA00004651"/>
    </source>
</evidence>
<evidence type="ECO:0000256" key="6">
    <source>
        <dbReference type="ARBA" id="ARBA00023053"/>
    </source>
</evidence>
<accession>A0A0U1Q2C8</accession>
<evidence type="ECO:0000256" key="12">
    <source>
        <dbReference type="HAMAP-Rule" id="MF_00454"/>
    </source>
</evidence>
<proteinExistence type="inferred from homology"/>
<keyword evidence="14" id="KW-1185">Reference proteome</keyword>
<evidence type="ECO:0000256" key="7">
    <source>
        <dbReference type="ARBA" id="ARBA00023065"/>
    </source>
</evidence>
<dbReference type="AlphaFoldDB" id="A0A0U1Q2C8"/>
<dbReference type="HAMAP" id="MF_00454">
    <property type="entry name" value="FluC"/>
    <property type="match status" value="1"/>
</dbReference>
<protein>
    <recommendedName>
        <fullName evidence="12">Fluoride-specific ion channel FluC</fullName>
    </recommendedName>
</protein>
<dbReference type="PANTHER" id="PTHR28259:SF1">
    <property type="entry name" value="FLUORIDE EXPORT PROTEIN 1-RELATED"/>
    <property type="match status" value="1"/>
</dbReference>
<feature type="transmembrane region" description="Helical" evidence="12">
    <location>
        <begin position="42"/>
        <end position="64"/>
    </location>
</feature>
<keyword evidence="2 12" id="KW-1003">Cell membrane</keyword>
<dbReference type="Proteomes" id="UP000050580">
    <property type="component" value="Unassembled WGS sequence"/>
</dbReference>
<comment type="subcellular location">
    <subcellularLocation>
        <location evidence="1 12">Cell membrane</location>
        <topology evidence="1 12">Multi-pass membrane protein</topology>
    </subcellularLocation>
</comment>
<gene>
    <name evidence="12" type="primary">fluC</name>
    <name evidence="12" type="synonym">crcB</name>
    <name evidence="13" type="ORF">AAV94_03050</name>
</gene>
<dbReference type="STRING" id="1610491.AAV94_03050"/>
<feature type="binding site" evidence="12">
    <location>
        <position position="87"/>
    </location>
    <ligand>
        <name>Na(+)</name>
        <dbReference type="ChEBI" id="CHEBI:29101"/>
        <note>structural</note>
    </ligand>
</feature>
<comment type="activity regulation">
    <text evidence="12">Na(+) is not transported, but it plays an essential structural role and its presence is essential for fluoride channel function.</text>
</comment>
<sequence length="139" mass="14521">MSITASGLALVSAGGAIGSAARYALATQTTQWAQLILPTTRFPWGTWLVNLLGCCIIGVMAGLALRHAWLSANLRLLLFTGLMGGFTTFSAFGLETVELAMRQHWRVAIAYVLSSVLLGLLATAAGFWLGAGAAALGPR</sequence>
<dbReference type="PATRIC" id="fig|1610491.3.peg.639"/>
<feature type="transmembrane region" description="Helical" evidence="12">
    <location>
        <begin position="109"/>
        <end position="136"/>
    </location>
</feature>
<evidence type="ECO:0000256" key="2">
    <source>
        <dbReference type="ARBA" id="ARBA00022475"/>
    </source>
</evidence>
<organism evidence="13 14">
    <name type="scientific">Lampropedia cohaerens</name>
    <dbReference type="NCBI Taxonomy" id="1610491"/>
    <lineage>
        <taxon>Bacteria</taxon>
        <taxon>Pseudomonadati</taxon>
        <taxon>Pseudomonadota</taxon>
        <taxon>Betaproteobacteria</taxon>
        <taxon>Burkholderiales</taxon>
        <taxon>Comamonadaceae</taxon>
        <taxon>Lampropedia</taxon>
    </lineage>
</organism>
<keyword evidence="7 12" id="KW-0406">Ion transport</keyword>
<comment type="function">
    <text evidence="12">Fluoride-specific ion channel. Important for reducing fluoride concentration in the cell, thus reducing its toxicity.</text>
</comment>
<dbReference type="EMBL" id="LBNQ01000012">
    <property type="protein sequence ID" value="KKW68908.1"/>
    <property type="molecule type" value="Genomic_DNA"/>
</dbReference>
<dbReference type="NCBIfam" id="TIGR00494">
    <property type="entry name" value="crcB"/>
    <property type="match status" value="1"/>
</dbReference>
<keyword evidence="5 12" id="KW-1133">Transmembrane helix</keyword>
<evidence type="ECO:0000256" key="11">
    <source>
        <dbReference type="ARBA" id="ARBA00035585"/>
    </source>
</evidence>
<feature type="binding site" evidence="12">
    <location>
        <position position="84"/>
    </location>
    <ligand>
        <name>Na(+)</name>
        <dbReference type="ChEBI" id="CHEBI:29101"/>
        <note>structural</note>
    </ligand>
</feature>
<keyword evidence="9 12" id="KW-0407">Ion channel</keyword>
<dbReference type="PANTHER" id="PTHR28259">
    <property type="entry name" value="FLUORIDE EXPORT PROTEIN 1-RELATED"/>
    <property type="match status" value="1"/>
</dbReference>
<evidence type="ECO:0000313" key="14">
    <source>
        <dbReference type="Proteomes" id="UP000050580"/>
    </source>
</evidence>
<comment type="caution">
    <text evidence="13">The sequence shown here is derived from an EMBL/GenBank/DDBJ whole genome shotgun (WGS) entry which is preliminary data.</text>
</comment>
<evidence type="ECO:0000256" key="3">
    <source>
        <dbReference type="ARBA" id="ARBA00022519"/>
    </source>
</evidence>
<dbReference type="GO" id="GO:0062054">
    <property type="term" value="F:fluoride channel activity"/>
    <property type="evidence" value="ECO:0007669"/>
    <property type="project" value="UniProtKB-UniRule"/>
</dbReference>
<keyword evidence="6 12" id="KW-0915">Sodium</keyword>
<dbReference type="InterPro" id="IPR003691">
    <property type="entry name" value="FluC"/>
</dbReference>
<dbReference type="RefSeq" id="WP_046740835.1">
    <property type="nucleotide sequence ID" value="NZ_LBNQ01000012.1"/>
</dbReference>
<evidence type="ECO:0000256" key="5">
    <source>
        <dbReference type="ARBA" id="ARBA00022989"/>
    </source>
</evidence>
<reference evidence="13 14" key="1">
    <citation type="submission" date="2015-05" db="EMBL/GenBank/DDBJ databases">
        <title>Draft genome sequence of Lampropedia sp. CT6, isolated from the microbial mat of a hot water spring, located at Manikaran, India.</title>
        <authorList>
            <person name="Tripathi C."/>
            <person name="Rani P."/>
            <person name="Mahato N.K."/>
            <person name="Lal R."/>
        </authorList>
    </citation>
    <scope>NUCLEOTIDE SEQUENCE [LARGE SCALE GENOMIC DNA]</scope>
    <source>
        <strain evidence="13 14">CT6</strain>
    </source>
</reference>
<keyword evidence="12" id="KW-0479">Metal-binding</keyword>
<evidence type="ECO:0000256" key="8">
    <source>
        <dbReference type="ARBA" id="ARBA00023136"/>
    </source>
</evidence>
<dbReference type="GO" id="GO:0140114">
    <property type="term" value="P:cellular detoxification of fluoride"/>
    <property type="evidence" value="ECO:0007669"/>
    <property type="project" value="UniProtKB-UniRule"/>
</dbReference>
<evidence type="ECO:0000256" key="9">
    <source>
        <dbReference type="ARBA" id="ARBA00023303"/>
    </source>
</evidence>